<gene>
    <name evidence="2" type="ORF">A4X06_0g6718</name>
</gene>
<proteinExistence type="predicted"/>
<keyword evidence="3" id="KW-1185">Reference proteome</keyword>
<keyword evidence="1" id="KW-0732">Signal</keyword>
<name>A0A8X7MPL7_9BASI</name>
<feature type="chain" id="PRO_5036496879" evidence="1">
    <location>
        <begin position="22"/>
        <end position="143"/>
    </location>
</feature>
<reference evidence="2" key="2">
    <citation type="journal article" date="2019" name="IMA Fungus">
        <title>Genome sequencing and comparison of five Tilletia species to identify candidate genes for the detection of regulated species infecting wheat.</title>
        <authorList>
            <person name="Nguyen H.D.T."/>
            <person name="Sultana T."/>
            <person name="Kesanakurti P."/>
            <person name="Hambleton S."/>
        </authorList>
    </citation>
    <scope>NUCLEOTIDE SEQUENCE</scope>
    <source>
        <strain evidence="2">DAOMC 236426</strain>
    </source>
</reference>
<evidence type="ECO:0000256" key="1">
    <source>
        <dbReference type="SAM" id="SignalP"/>
    </source>
</evidence>
<feature type="signal peptide" evidence="1">
    <location>
        <begin position="1"/>
        <end position="21"/>
    </location>
</feature>
<sequence length="143" mass="15955">MIHPRLILFLLPILLFKLTASITLPKPAWALSPSGTSLSSECPSGITARSGPPAVPYADILDHIQLIHFIDFNRAAEEANAGIREFRRLSDVERQRIVQALIDQRRAWRGMELVQAEENRLEEQAEAQAQALAQAHAHAHAHE</sequence>
<dbReference type="AlphaFoldDB" id="A0A8X7MPL7"/>
<protein>
    <submittedName>
        <fullName evidence="2">Uncharacterized protein</fullName>
    </submittedName>
</protein>
<dbReference type="EMBL" id="LWDE02001019">
    <property type="protein sequence ID" value="KAE8242864.1"/>
    <property type="molecule type" value="Genomic_DNA"/>
</dbReference>
<evidence type="ECO:0000313" key="2">
    <source>
        <dbReference type="EMBL" id="KAE8242864.1"/>
    </source>
</evidence>
<accession>A0A8X7MPL7</accession>
<comment type="caution">
    <text evidence="2">The sequence shown here is derived from an EMBL/GenBank/DDBJ whole genome shotgun (WGS) entry which is preliminary data.</text>
</comment>
<evidence type="ECO:0000313" key="3">
    <source>
        <dbReference type="Proteomes" id="UP000077684"/>
    </source>
</evidence>
<organism evidence="2 3">
    <name type="scientific">Tilletia controversa</name>
    <name type="common">dwarf bunt fungus</name>
    <dbReference type="NCBI Taxonomy" id="13291"/>
    <lineage>
        <taxon>Eukaryota</taxon>
        <taxon>Fungi</taxon>
        <taxon>Dikarya</taxon>
        <taxon>Basidiomycota</taxon>
        <taxon>Ustilaginomycotina</taxon>
        <taxon>Exobasidiomycetes</taxon>
        <taxon>Tilletiales</taxon>
        <taxon>Tilletiaceae</taxon>
        <taxon>Tilletia</taxon>
    </lineage>
</organism>
<dbReference type="Proteomes" id="UP000077684">
    <property type="component" value="Unassembled WGS sequence"/>
</dbReference>
<reference evidence="2" key="1">
    <citation type="submission" date="2016-04" db="EMBL/GenBank/DDBJ databases">
        <authorList>
            <person name="Nguyen H.D."/>
            <person name="Samba Siva P."/>
            <person name="Cullis J."/>
            <person name="Levesque C.A."/>
            <person name="Hambleton S."/>
        </authorList>
    </citation>
    <scope>NUCLEOTIDE SEQUENCE</scope>
    <source>
        <strain evidence="2">DAOMC 236426</strain>
    </source>
</reference>